<dbReference type="Gene3D" id="3.30.930.10">
    <property type="entry name" value="Bira Bifunctional Protein, Domain 2"/>
    <property type="match status" value="1"/>
</dbReference>
<dbReference type="InterPro" id="IPR010658">
    <property type="entry name" value="Nodulin-like"/>
</dbReference>
<keyword evidence="4" id="KW-0547">Nucleotide-binding</keyword>
<feature type="transmembrane region" description="Helical" evidence="8">
    <location>
        <begin position="296"/>
        <end position="317"/>
    </location>
</feature>
<feature type="transmembrane region" description="Helical" evidence="8">
    <location>
        <begin position="511"/>
        <end position="534"/>
    </location>
</feature>
<feature type="transmembrane region" description="Helical" evidence="8">
    <location>
        <begin position="205"/>
        <end position="226"/>
    </location>
</feature>
<evidence type="ECO:0000256" key="5">
    <source>
        <dbReference type="ARBA" id="ARBA00022840"/>
    </source>
</evidence>
<keyword evidence="13" id="KW-1185">Reference proteome</keyword>
<dbReference type="SUPFAM" id="SSF55681">
    <property type="entry name" value="Class II aaRS and biotin synthetases"/>
    <property type="match status" value="1"/>
</dbReference>
<feature type="domain" description="NFD4 C-terminal" evidence="11">
    <location>
        <begin position="168"/>
        <end position="334"/>
    </location>
</feature>
<dbReference type="EMBL" id="JAGKQM010000006">
    <property type="protein sequence ID" value="KAH0921602.1"/>
    <property type="molecule type" value="Genomic_DNA"/>
</dbReference>
<dbReference type="Pfam" id="PF23262">
    <property type="entry name" value="NFD4_C"/>
    <property type="match status" value="2"/>
</dbReference>
<evidence type="ECO:0008006" key="14">
    <source>
        <dbReference type="Google" id="ProtNLM"/>
    </source>
</evidence>
<comment type="caution">
    <text evidence="12">The sequence shown here is derived from an EMBL/GenBank/DDBJ whole genome shotgun (WGS) entry which is preliminary data.</text>
</comment>
<feature type="transmembrane region" description="Helical" evidence="8">
    <location>
        <begin position="171"/>
        <end position="193"/>
    </location>
</feature>
<feature type="transmembrane region" description="Helical" evidence="8">
    <location>
        <begin position="819"/>
        <end position="840"/>
    </location>
</feature>
<evidence type="ECO:0000256" key="6">
    <source>
        <dbReference type="ARBA" id="ARBA00022989"/>
    </source>
</evidence>
<dbReference type="Pfam" id="PF06813">
    <property type="entry name" value="Nodulin-like"/>
    <property type="match status" value="1"/>
</dbReference>
<evidence type="ECO:0000259" key="9">
    <source>
        <dbReference type="Pfam" id="PF00152"/>
    </source>
</evidence>
<dbReference type="Pfam" id="PF00152">
    <property type="entry name" value="tRNA-synt_2"/>
    <property type="match status" value="1"/>
</dbReference>
<feature type="transmembrane region" description="Helical" evidence="8">
    <location>
        <begin position="761"/>
        <end position="780"/>
    </location>
</feature>
<dbReference type="PANTHER" id="PTHR21576">
    <property type="entry name" value="UNCHARACTERIZED NODULIN-LIKE PROTEIN"/>
    <property type="match status" value="1"/>
</dbReference>
<evidence type="ECO:0000256" key="4">
    <source>
        <dbReference type="ARBA" id="ARBA00022741"/>
    </source>
</evidence>
<keyword evidence="7 8" id="KW-0472">Membrane</keyword>
<dbReference type="Gene3D" id="1.20.1250.20">
    <property type="entry name" value="MFS general substrate transporter like domains"/>
    <property type="match status" value="2"/>
</dbReference>
<feature type="transmembrane region" description="Helical" evidence="8">
    <location>
        <begin position="694"/>
        <end position="716"/>
    </location>
</feature>
<feature type="transmembrane region" description="Helical" evidence="8">
    <location>
        <begin position="238"/>
        <end position="257"/>
    </location>
</feature>
<evidence type="ECO:0000256" key="2">
    <source>
        <dbReference type="ARBA" id="ARBA00022598"/>
    </source>
</evidence>
<keyword evidence="2" id="KW-0436">Ligase</keyword>
<dbReference type="InterPro" id="IPR036259">
    <property type="entry name" value="MFS_trans_sf"/>
</dbReference>
<organism evidence="12 13">
    <name type="scientific">Brassica napus</name>
    <name type="common">Rape</name>
    <dbReference type="NCBI Taxonomy" id="3708"/>
    <lineage>
        <taxon>Eukaryota</taxon>
        <taxon>Viridiplantae</taxon>
        <taxon>Streptophyta</taxon>
        <taxon>Embryophyta</taxon>
        <taxon>Tracheophyta</taxon>
        <taxon>Spermatophyta</taxon>
        <taxon>Magnoliopsida</taxon>
        <taxon>eudicotyledons</taxon>
        <taxon>Gunneridae</taxon>
        <taxon>Pentapetalae</taxon>
        <taxon>rosids</taxon>
        <taxon>malvids</taxon>
        <taxon>Brassicales</taxon>
        <taxon>Brassicaceae</taxon>
        <taxon>Brassiceae</taxon>
        <taxon>Brassica</taxon>
    </lineage>
</organism>
<feature type="transmembrane region" description="Helical" evidence="8">
    <location>
        <begin position="478"/>
        <end position="499"/>
    </location>
</feature>
<evidence type="ECO:0000256" key="3">
    <source>
        <dbReference type="ARBA" id="ARBA00022692"/>
    </source>
</evidence>
<evidence type="ECO:0000313" key="13">
    <source>
        <dbReference type="Proteomes" id="UP000824890"/>
    </source>
</evidence>
<evidence type="ECO:0000259" key="10">
    <source>
        <dbReference type="Pfam" id="PF06813"/>
    </source>
</evidence>
<dbReference type="SUPFAM" id="SSF103473">
    <property type="entry name" value="MFS general substrate transporter"/>
    <property type="match status" value="2"/>
</dbReference>
<sequence length="905" mass="99384">KYTLESIEKTLFKYMSLLSLPFTKILDFLSPHILKLFKPCAPASGEDSSEHVHFVFTQSMAVLAAVVVLAITVVSNVVSEQRYVCTGGFSGGSSCVSSCHSCEDDVFFRKKKPNPLTPSSSLGSFIEMEEDDDASDVQTLLAEGGGAFERKRPPRRGEDFRLREAFIKADFWLLWLLYFLGVGSGVTVLNNLAQVGIAVGIENTTVLLCLFSFFNFIGQLISGAISEHFVKSRAMPRTVWMTLAQILMVLAFILYALSASATLYPATALLGTCYGFQYSLMVPTASELFGLEHFGIIYTFMILGNPIGAVFFSGLVAGRLYDAEATRQGSSTCYDSKHRMFSCLESPDEKVYVQQIILKPALENDCGILRMICTLNSKHEDFLTAREYGMPPPASGMRPGIDRQVMLLTNSARIRDVITFPVLKVQHELKVYVNKSALHLNKLLEHLLSLSDVVSLLQSHVLCQNNVHLHKVVRPKSLWVALIVATNSNAWFGTAVLVTNMKNFPLSRGTVAGILKGYAAIGGAVYTVIYNVFLDQSSTNLLLFLALGIPVVCFAMMSFIRPCAPASGEDSSEHVHFVFTQSMAVLAAVVVLAITVVSNVVSEQRYVCTGGFSGGSSCVSSCHSCEDDVFFRKKKPNPLTPSSSLGSFIEMEEDDDASDVQTLLAEGGGAFERKRPPRRGEDFRLREAFIKADFWLLWLLYFLGVGSGVTVLNNLAQVGIAVGIENTTVLLCLFSFFNFIGQLISGAISEHFVKSRAMPRTVWMTLAQILMVLAFILYALSASATLYPATALLGTCYGFQYSLMVPTASELFGLEHFGIIYTFMILGNPIGAVFFSGLVAGRLYDAEATRQGSSTCYDSKHRMFSCLESPDEKVYVQQIILKPALENDCGILRMICTLNSKLLRS</sequence>
<feature type="non-terminal residue" evidence="12">
    <location>
        <position position="1"/>
    </location>
</feature>
<name>A0ABQ8CWW8_BRANA</name>
<feature type="transmembrane region" description="Helical" evidence="8">
    <location>
        <begin position="12"/>
        <end position="34"/>
    </location>
</feature>
<comment type="subcellular location">
    <subcellularLocation>
        <location evidence="1">Membrane</location>
        <topology evidence="1">Multi-pass membrane protein</topology>
    </subcellularLocation>
</comment>
<evidence type="ECO:0000256" key="7">
    <source>
        <dbReference type="ARBA" id="ARBA00023136"/>
    </source>
</evidence>
<dbReference type="InterPro" id="IPR056555">
    <property type="entry name" value="NFD4_C"/>
</dbReference>
<dbReference type="InterPro" id="IPR004364">
    <property type="entry name" value="Aa-tRNA-synt_II"/>
</dbReference>
<gene>
    <name evidence="12" type="ORF">HID58_021620</name>
</gene>
<evidence type="ECO:0000256" key="8">
    <source>
        <dbReference type="SAM" id="Phobius"/>
    </source>
</evidence>
<keyword evidence="6 8" id="KW-1133">Transmembrane helix</keyword>
<evidence type="ECO:0000256" key="1">
    <source>
        <dbReference type="ARBA" id="ARBA00004141"/>
    </source>
</evidence>
<feature type="transmembrane region" description="Helical" evidence="8">
    <location>
        <begin position="575"/>
        <end position="597"/>
    </location>
</feature>
<accession>A0ABQ8CWW8</accession>
<feature type="domain" description="Nodulin-like" evidence="10">
    <location>
        <begin position="476"/>
        <end position="602"/>
    </location>
</feature>
<feature type="domain" description="Aminoacyl-tRNA synthetase class II (D/K/N)" evidence="9">
    <location>
        <begin position="376"/>
        <end position="422"/>
    </location>
</feature>
<keyword evidence="5" id="KW-0067">ATP-binding</keyword>
<feature type="transmembrane region" description="Helical" evidence="8">
    <location>
        <begin position="728"/>
        <end position="749"/>
    </location>
</feature>
<evidence type="ECO:0000259" key="11">
    <source>
        <dbReference type="Pfam" id="PF23262"/>
    </source>
</evidence>
<feature type="transmembrane region" description="Helical" evidence="8">
    <location>
        <begin position="54"/>
        <end position="74"/>
    </location>
</feature>
<reference evidence="12 13" key="1">
    <citation type="submission" date="2021-05" db="EMBL/GenBank/DDBJ databases">
        <title>Genome Assembly of Synthetic Allotetraploid Brassica napus Reveals Homoeologous Exchanges between Subgenomes.</title>
        <authorList>
            <person name="Davis J.T."/>
        </authorList>
    </citation>
    <scope>NUCLEOTIDE SEQUENCE [LARGE SCALE GENOMIC DNA]</scope>
    <source>
        <strain evidence="13">cv. Da-Ae</strain>
        <tissue evidence="12">Seedling</tissue>
    </source>
</reference>
<dbReference type="InterPro" id="IPR045864">
    <property type="entry name" value="aa-tRNA-synth_II/BPL/LPL"/>
</dbReference>
<evidence type="ECO:0000313" key="12">
    <source>
        <dbReference type="EMBL" id="KAH0921602.1"/>
    </source>
</evidence>
<dbReference type="PANTHER" id="PTHR21576:SF97">
    <property type="entry name" value="MAJOR FACILITATOR SUPERFAMILY PROTEIN"/>
    <property type="match status" value="1"/>
</dbReference>
<dbReference type="Proteomes" id="UP000824890">
    <property type="component" value="Unassembled WGS sequence"/>
</dbReference>
<proteinExistence type="predicted"/>
<keyword evidence="3 8" id="KW-0812">Transmembrane</keyword>
<feature type="domain" description="NFD4 C-terminal" evidence="11">
    <location>
        <begin position="691"/>
        <end position="857"/>
    </location>
</feature>
<feature type="transmembrane region" description="Helical" evidence="8">
    <location>
        <begin position="541"/>
        <end position="560"/>
    </location>
</feature>
<protein>
    <recommendedName>
        <fullName evidence="14">Nodulin-like domain-containing protein</fullName>
    </recommendedName>
</protein>